<dbReference type="GO" id="GO:0031424">
    <property type="term" value="P:keratinization"/>
    <property type="evidence" value="ECO:0007669"/>
    <property type="project" value="TreeGrafter"/>
</dbReference>
<dbReference type="PRINTS" id="PR01276">
    <property type="entry name" value="TYPE2KERATIN"/>
</dbReference>
<dbReference type="Gene3D" id="1.20.5.500">
    <property type="entry name" value="Single helix bin"/>
    <property type="match status" value="1"/>
</dbReference>
<evidence type="ECO:0000256" key="2">
    <source>
        <dbReference type="ARBA" id="ARBA00023054"/>
    </source>
</evidence>
<dbReference type="Pfam" id="PF00038">
    <property type="entry name" value="Filament"/>
    <property type="match status" value="1"/>
</dbReference>
<dbReference type="PROSITE" id="PS00226">
    <property type="entry name" value="IF_ROD_1"/>
    <property type="match status" value="1"/>
</dbReference>
<evidence type="ECO:0000313" key="9">
    <source>
        <dbReference type="RefSeq" id="XP_033794353.1"/>
    </source>
</evidence>
<dbReference type="InParanoid" id="A0A6P8R309"/>
<name>A0A6P8R309_GEOSA</name>
<dbReference type="RefSeq" id="XP_033794353.1">
    <property type="nucleotide sequence ID" value="XM_033938462.1"/>
</dbReference>
<proteinExistence type="inferred from homology"/>
<organism evidence="8 9">
    <name type="scientific">Geotrypetes seraphini</name>
    <name type="common">Gaboon caecilian</name>
    <name type="synonym">Caecilia seraphini</name>
    <dbReference type="NCBI Taxonomy" id="260995"/>
    <lineage>
        <taxon>Eukaryota</taxon>
        <taxon>Metazoa</taxon>
        <taxon>Chordata</taxon>
        <taxon>Craniata</taxon>
        <taxon>Vertebrata</taxon>
        <taxon>Euteleostomi</taxon>
        <taxon>Amphibia</taxon>
        <taxon>Gymnophiona</taxon>
        <taxon>Geotrypetes</taxon>
    </lineage>
</organism>
<feature type="coiled-coil region" evidence="5">
    <location>
        <begin position="146"/>
        <end position="283"/>
    </location>
</feature>
<dbReference type="FunFam" id="1.20.5.170:FF:000004">
    <property type="entry name" value="Keratin, type II cytoskeletal 5"/>
    <property type="match status" value="1"/>
</dbReference>
<keyword evidence="1 4" id="KW-0403">Intermediate filament</keyword>
<dbReference type="OrthoDB" id="2441647at2759"/>
<evidence type="ECO:0000256" key="4">
    <source>
        <dbReference type="RuleBase" id="RU000685"/>
    </source>
</evidence>
<dbReference type="InterPro" id="IPR018039">
    <property type="entry name" value="IF_conserved"/>
</dbReference>
<protein>
    <submittedName>
        <fullName evidence="9">Keratin, type II cytoskeletal 5-like</fullName>
    </submittedName>
</protein>
<feature type="coiled-coil region" evidence="5">
    <location>
        <begin position="356"/>
        <end position="429"/>
    </location>
</feature>
<sequence length="544" mass="57847">MNRSKGFSSSSSVAVGGRSGFGSGASISRGGTKFSQGNVSSWSLHDLGGSKKISVAVAGNAPSGFANRGSSYGAGSGFGAGGFGGAGGAGGFGFGGGLGFGGGPGFPVCPPGGIQEVTINQSLLVPLNLEIDPAVQKVKLEEREQIKTLNNKFASFIDKVRFLEQQNKVLETKWNLLKEQGGQTTTSSRNKLEPIFEAYIANLRKQLDCLHSDKNRLDGELRNMQDLVEDFKTKYEDEINKRTTAENEFVLLKKDVDAAYMNKVELEGKLDALTDEINFLTSLYQYELGNLQNQIADTSVILSMDNNRALDLDSIIDEVRVQYEEIAKRSRAEAQDLYQNKFQELQLQAGHHGDSLKNTKTEIAELNRTIQRLRAEIENVKKQCANLQNSIVKAEERGELALTDAKAKLKDLEVALRKAKEGMAKQLKEYQELMTVKLALDIEIATYRKLLEGEESRMSGETAIPVNVSVLSSGGSTGGGAISGGGYGGGFGVGGMGSGGGVSIGFRGGSASASGGFGSRGGSGGSGVKIISKSSSSSYSQRLH</sequence>
<dbReference type="Gene3D" id="1.20.5.1160">
    <property type="entry name" value="Vasodilator-stimulated phosphoprotein"/>
    <property type="match status" value="1"/>
</dbReference>
<feature type="compositionally biased region" description="Gly residues" evidence="6">
    <location>
        <begin position="515"/>
        <end position="527"/>
    </location>
</feature>
<feature type="region of interest" description="Disordered" evidence="6">
    <location>
        <begin position="515"/>
        <end position="544"/>
    </location>
</feature>
<dbReference type="InterPro" id="IPR032444">
    <property type="entry name" value="Keratin_2_head"/>
</dbReference>
<dbReference type="GO" id="GO:0045109">
    <property type="term" value="P:intermediate filament organization"/>
    <property type="evidence" value="ECO:0007669"/>
    <property type="project" value="TreeGrafter"/>
</dbReference>
<evidence type="ECO:0000256" key="1">
    <source>
        <dbReference type="ARBA" id="ARBA00022754"/>
    </source>
</evidence>
<gene>
    <name evidence="9" type="primary">LOC117357622</name>
</gene>
<dbReference type="SMART" id="SM01391">
    <property type="entry name" value="Filament"/>
    <property type="match status" value="1"/>
</dbReference>
<dbReference type="FunFam" id="1.20.5.500:FF:000001">
    <property type="entry name" value="Type II keratin 23"/>
    <property type="match status" value="1"/>
</dbReference>
<keyword evidence="8" id="KW-1185">Reference proteome</keyword>
<accession>A0A6P8R309</accession>
<dbReference type="FunFam" id="1.20.5.1160:FF:000001">
    <property type="entry name" value="Keratin type II"/>
    <property type="match status" value="1"/>
</dbReference>
<comment type="similarity">
    <text evidence="3 4">Belongs to the intermediate filament family.</text>
</comment>
<evidence type="ECO:0000313" key="8">
    <source>
        <dbReference type="Proteomes" id="UP000515159"/>
    </source>
</evidence>
<dbReference type="SUPFAM" id="SSF64593">
    <property type="entry name" value="Intermediate filament protein, coiled coil region"/>
    <property type="match status" value="3"/>
</dbReference>
<dbReference type="GO" id="GO:0030280">
    <property type="term" value="F:structural constituent of skin epidermis"/>
    <property type="evidence" value="ECO:0007669"/>
    <property type="project" value="TreeGrafter"/>
</dbReference>
<dbReference type="InterPro" id="IPR003054">
    <property type="entry name" value="Keratin_II"/>
</dbReference>
<dbReference type="GeneID" id="117357622"/>
<dbReference type="PROSITE" id="PS51842">
    <property type="entry name" value="IF_ROD_2"/>
    <property type="match status" value="1"/>
</dbReference>
<dbReference type="Proteomes" id="UP000515159">
    <property type="component" value="Chromosome 3"/>
</dbReference>
<dbReference type="PANTHER" id="PTHR45616">
    <property type="entry name" value="GATA-TYPE DOMAIN-CONTAINING PROTEIN"/>
    <property type="match status" value="1"/>
</dbReference>
<feature type="compositionally biased region" description="Low complexity" evidence="6">
    <location>
        <begin position="528"/>
        <end position="538"/>
    </location>
</feature>
<evidence type="ECO:0000256" key="6">
    <source>
        <dbReference type="SAM" id="MobiDB-lite"/>
    </source>
</evidence>
<dbReference type="GO" id="GO:0005615">
    <property type="term" value="C:extracellular space"/>
    <property type="evidence" value="ECO:0007669"/>
    <property type="project" value="TreeGrafter"/>
</dbReference>
<feature type="domain" description="IF rod" evidence="7">
    <location>
        <begin position="142"/>
        <end position="458"/>
    </location>
</feature>
<dbReference type="Pfam" id="PF16208">
    <property type="entry name" value="Keratin_2_head"/>
    <property type="match status" value="1"/>
</dbReference>
<dbReference type="GO" id="GO:0045095">
    <property type="term" value="C:keratin filament"/>
    <property type="evidence" value="ECO:0007669"/>
    <property type="project" value="InterPro"/>
</dbReference>
<reference evidence="9" key="1">
    <citation type="submission" date="2025-08" db="UniProtKB">
        <authorList>
            <consortium name="RefSeq"/>
        </authorList>
    </citation>
    <scope>IDENTIFICATION</scope>
</reference>
<evidence type="ECO:0000256" key="5">
    <source>
        <dbReference type="SAM" id="Coils"/>
    </source>
</evidence>
<evidence type="ECO:0000259" key="7">
    <source>
        <dbReference type="PROSITE" id="PS51842"/>
    </source>
</evidence>
<dbReference type="AlphaFoldDB" id="A0A6P8R309"/>
<dbReference type="Gene3D" id="1.20.5.170">
    <property type="match status" value="1"/>
</dbReference>
<keyword evidence="2 5" id="KW-0175">Coiled coil</keyword>
<evidence type="ECO:0000256" key="3">
    <source>
        <dbReference type="ARBA" id="ARBA00061646"/>
    </source>
</evidence>
<dbReference type="KEGG" id="gsh:117357622"/>
<dbReference type="PANTHER" id="PTHR45616:SF39">
    <property type="entry name" value="KERATIN, TYPE II CYTOSKELETAL 6A-RELATED"/>
    <property type="match status" value="1"/>
</dbReference>
<dbReference type="InterPro" id="IPR039008">
    <property type="entry name" value="IF_rod_dom"/>
</dbReference>